<reference evidence="2 3" key="1">
    <citation type="submission" date="2024-01" db="EMBL/GenBank/DDBJ databases">
        <title>The genomes of 5 underutilized Papilionoideae crops provide insights into root nodulation and disease resistanc.</title>
        <authorList>
            <person name="Jiang F."/>
        </authorList>
    </citation>
    <scope>NUCLEOTIDE SEQUENCE [LARGE SCALE GENOMIC DNA]</scope>
    <source>
        <strain evidence="2">JINMINGXINNONG_FW02</strain>
        <tissue evidence="2">Leaves</tissue>
    </source>
</reference>
<keyword evidence="1" id="KW-0812">Transmembrane</keyword>
<evidence type="ECO:0000313" key="3">
    <source>
        <dbReference type="Proteomes" id="UP001374584"/>
    </source>
</evidence>
<name>A0AAN9LZ73_PHACN</name>
<proteinExistence type="predicted"/>
<accession>A0AAN9LZ73</accession>
<dbReference type="Proteomes" id="UP001374584">
    <property type="component" value="Unassembled WGS sequence"/>
</dbReference>
<comment type="caution">
    <text evidence="2">The sequence shown here is derived from an EMBL/GenBank/DDBJ whole genome shotgun (WGS) entry which is preliminary data.</text>
</comment>
<gene>
    <name evidence="2" type="ORF">VNO80_25441</name>
</gene>
<evidence type="ECO:0000256" key="1">
    <source>
        <dbReference type="SAM" id="Phobius"/>
    </source>
</evidence>
<keyword evidence="1" id="KW-1133">Transmembrane helix</keyword>
<feature type="transmembrane region" description="Helical" evidence="1">
    <location>
        <begin position="76"/>
        <end position="96"/>
    </location>
</feature>
<keyword evidence="3" id="KW-1185">Reference proteome</keyword>
<keyword evidence="1" id="KW-0472">Membrane</keyword>
<evidence type="ECO:0000313" key="2">
    <source>
        <dbReference type="EMBL" id="KAK7342487.1"/>
    </source>
</evidence>
<dbReference type="AlphaFoldDB" id="A0AAN9LZ73"/>
<sequence length="112" mass="12435">MCTLLTTAAQALTSIDNMFFNYVLADSRSWCHTKIYIVADMHMPLLLVPDHNSGACVRIGEGSTARHGVVHLSDPLLTYSVVSGVGISCLSFGFFVKFYETWFHRNTILFAS</sequence>
<organism evidence="2 3">
    <name type="scientific">Phaseolus coccineus</name>
    <name type="common">Scarlet runner bean</name>
    <name type="synonym">Phaseolus multiflorus</name>
    <dbReference type="NCBI Taxonomy" id="3886"/>
    <lineage>
        <taxon>Eukaryota</taxon>
        <taxon>Viridiplantae</taxon>
        <taxon>Streptophyta</taxon>
        <taxon>Embryophyta</taxon>
        <taxon>Tracheophyta</taxon>
        <taxon>Spermatophyta</taxon>
        <taxon>Magnoliopsida</taxon>
        <taxon>eudicotyledons</taxon>
        <taxon>Gunneridae</taxon>
        <taxon>Pentapetalae</taxon>
        <taxon>rosids</taxon>
        <taxon>fabids</taxon>
        <taxon>Fabales</taxon>
        <taxon>Fabaceae</taxon>
        <taxon>Papilionoideae</taxon>
        <taxon>50 kb inversion clade</taxon>
        <taxon>NPAAA clade</taxon>
        <taxon>indigoferoid/millettioid clade</taxon>
        <taxon>Phaseoleae</taxon>
        <taxon>Phaseolus</taxon>
    </lineage>
</organism>
<protein>
    <submittedName>
        <fullName evidence="2">Uncharacterized protein</fullName>
    </submittedName>
</protein>
<dbReference type="EMBL" id="JAYMYR010000009">
    <property type="protein sequence ID" value="KAK7342487.1"/>
    <property type="molecule type" value="Genomic_DNA"/>
</dbReference>